<sequence length="168" mass="18162">MLALLSLSGLVVFWRLSISSSGVCGAVLSPSFWSGGAGRAGAGVRWKKSACACFIVSFDPRRRSLAVGRRCTPEVYKGGRGRRGGEGRRRTKNKEGRGRWNMATVSRNMVVLGLCLLLLVVASSGVAVNCNLHENCFYDCTGKGYWRVKCMACFFCDPELDNDVGPAA</sequence>
<keyword evidence="1" id="KW-0812">Transmembrane</keyword>
<organism evidence="3">
    <name type="scientific">Ensete ventricosum</name>
    <name type="common">Abyssinian banana</name>
    <name type="synonym">Musa ensete</name>
    <dbReference type="NCBI Taxonomy" id="4639"/>
    <lineage>
        <taxon>Eukaryota</taxon>
        <taxon>Viridiplantae</taxon>
        <taxon>Streptophyta</taxon>
        <taxon>Embryophyta</taxon>
        <taxon>Tracheophyta</taxon>
        <taxon>Spermatophyta</taxon>
        <taxon>Magnoliopsida</taxon>
        <taxon>Liliopsida</taxon>
        <taxon>Zingiberales</taxon>
        <taxon>Musaceae</taxon>
        <taxon>Ensete</taxon>
    </lineage>
</organism>
<keyword evidence="1" id="KW-1133">Transmembrane helix</keyword>
<keyword evidence="1" id="KW-0472">Membrane</keyword>
<evidence type="ECO:0000256" key="2">
    <source>
        <dbReference type="SAM" id="SignalP"/>
    </source>
</evidence>
<dbReference type="AlphaFoldDB" id="A0A445M8A0"/>
<dbReference type="Proteomes" id="UP000290560">
    <property type="component" value="Unassembled WGS sequence"/>
</dbReference>
<accession>A0A445M8A0</accession>
<protein>
    <submittedName>
        <fullName evidence="3">Uncharacterized protein</fullName>
    </submittedName>
</protein>
<gene>
    <name evidence="3" type="ORF">BHM03_00000066</name>
</gene>
<keyword evidence="2" id="KW-0732">Signal</keyword>
<evidence type="ECO:0000256" key="1">
    <source>
        <dbReference type="SAM" id="Phobius"/>
    </source>
</evidence>
<feature type="signal peptide" evidence="2">
    <location>
        <begin position="1"/>
        <end position="19"/>
    </location>
</feature>
<proteinExistence type="predicted"/>
<name>A0A445M8A0_ENSVE</name>
<feature type="chain" id="PRO_5019182592" evidence="2">
    <location>
        <begin position="20"/>
        <end position="168"/>
    </location>
</feature>
<feature type="transmembrane region" description="Helical" evidence="1">
    <location>
        <begin position="109"/>
        <end position="128"/>
    </location>
</feature>
<reference evidence="3" key="1">
    <citation type="journal article" date="2018" name="Data Brief">
        <title>Genome sequence data from 17 accessions of Ensete ventricosum, a staple food crop for millions in Ethiopia.</title>
        <authorList>
            <person name="Yemataw Z."/>
            <person name="Muzemil S."/>
            <person name="Ambachew D."/>
            <person name="Tripathi L."/>
            <person name="Tesfaye K."/>
            <person name="Chala A."/>
            <person name="Farbos A."/>
            <person name="O'Neill P."/>
            <person name="Moore K."/>
            <person name="Grant M."/>
            <person name="Studholme D.J."/>
        </authorList>
    </citation>
    <scope>NUCLEOTIDE SEQUENCE [LARGE SCALE GENOMIC DNA]</scope>
    <source>
        <tissue evidence="3">Leaf</tissue>
    </source>
</reference>
<evidence type="ECO:0000313" key="3">
    <source>
        <dbReference type="EMBL" id="RZR70460.1"/>
    </source>
</evidence>
<dbReference type="EMBL" id="KV875440">
    <property type="protein sequence ID" value="RZR70460.1"/>
    <property type="molecule type" value="Genomic_DNA"/>
</dbReference>